<dbReference type="Gene3D" id="2.40.10.220">
    <property type="entry name" value="predicted glycosyltransferase like domains"/>
    <property type="match status" value="1"/>
</dbReference>
<dbReference type="Proteomes" id="UP001595828">
    <property type="component" value="Unassembled WGS sequence"/>
</dbReference>
<protein>
    <submittedName>
        <fullName evidence="2">PilZ domain-containing protein</fullName>
    </submittedName>
</protein>
<dbReference type="RefSeq" id="WP_379537272.1">
    <property type="nucleotide sequence ID" value="NZ_JBHSDR010000003.1"/>
</dbReference>
<keyword evidence="3" id="KW-1185">Reference proteome</keyword>
<reference evidence="3" key="1">
    <citation type="journal article" date="2019" name="Int. J. Syst. Evol. Microbiol.">
        <title>The Global Catalogue of Microorganisms (GCM) 10K type strain sequencing project: providing services to taxonomists for standard genome sequencing and annotation.</title>
        <authorList>
            <consortium name="The Broad Institute Genomics Platform"/>
            <consortium name="The Broad Institute Genome Sequencing Center for Infectious Disease"/>
            <person name="Wu L."/>
            <person name="Ma J."/>
        </authorList>
    </citation>
    <scope>NUCLEOTIDE SEQUENCE [LARGE SCALE GENOMIC DNA]</scope>
    <source>
        <strain evidence="3">CGMCC 1.12989</strain>
    </source>
</reference>
<evidence type="ECO:0000259" key="1">
    <source>
        <dbReference type="Pfam" id="PF07238"/>
    </source>
</evidence>
<dbReference type="SUPFAM" id="SSF141371">
    <property type="entry name" value="PilZ domain-like"/>
    <property type="match status" value="2"/>
</dbReference>
<evidence type="ECO:0000313" key="2">
    <source>
        <dbReference type="EMBL" id="MFC4293789.1"/>
    </source>
</evidence>
<dbReference type="EMBL" id="JBHSDR010000003">
    <property type="protein sequence ID" value="MFC4293789.1"/>
    <property type="molecule type" value="Genomic_DNA"/>
</dbReference>
<gene>
    <name evidence="2" type="ORF">ACFO0A_01815</name>
</gene>
<comment type="caution">
    <text evidence="2">The sequence shown here is derived from an EMBL/GenBank/DDBJ whole genome shotgun (WGS) entry which is preliminary data.</text>
</comment>
<accession>A0ABV8RM63</accession>
<organism evidence="2 3">
    <name type="scientific">Novosphingobium tardum</name>
    <dbReference type="NCBI Taxonomy" id="1538021"/>
    <lineage>
        <taxon>Bacteria</taxon>
        <taxon>Pseudomonadati</taxon>
        <taxon>Pseudomonadota</taxon>
        <taxon>Alphaproteobacteria</taxon>
        <taxon>Sphingomonadales</taxon>
        <taxon>Sphingomonadaceae</taxon>
        <taxon>Novosphingobium</taxon>
    </lineage>
</organism>
<evidence type="ECO:0000313" key="3">
    <source>
        <dbReference type="Proteomes" id="UP001595828"/>
    </source>
</evidence>
<name>A0ABV8RM63_9SPHN</name>
<proteinExistence type="predicted"/>
<dbReference type="Pfam" id="PF07238">
    <property type="entry name" value="PilZ"/>
    <property type="match status" value="1"/>
</dbReference>
<dbReference type="InterPro" id="IPR009875">
    <property type="entry name" value="PilZ_domain"/>
</dbReference>
<sequence>MYERMLDGENLTAPLPEQRASPRLTMLIRTAKIISSSGEFLCVVRDASEGGLRVKTFHPLPVDVRVILELGSGERYAVEKIWEQGDSAGFRFEDPVDLERFLREAPPGLRKRQVRLCCPLAATLWSAGEPHPVVLRDISQQGAGVHCQKHLAMDERVRLEIENMPVIYAKVRWRRHGLFGLIFEETFRLDELARLTAPLQIGRGQGADMARTAAGARR</sequence>
<feature type="domain" description="PilZ" evidence="1">
    <location>
        <begin position="110"/>
        <end position="190"/>
    </location>
</feature>